<evidence type="ECO:0000313" key="11">
    <source>
        <dbReference type="EMBL" id="CAA9291899.1"/>
    </source>
</evidence>
<gene>
    <name evidence="11" type="ORF">AVDCRST_MAG63-4432</name>
</gene>
<keyword evidence="4 9" id="KW-1003">Cell membrane</keyword>
<proteinExistence type="inferred from homology"/>
<dbReference type="GO" id="GO:0005886">
    <property type="term" value="C:plasma membrane"/>
    <property type="evidence" value="ECO:0007669"/>
    <property type="project" value="UniProtKB-SubCell"/>
</dbReference>
<keyword evidence="8 9" id="KW-0472">Membrane</keyword>
<evidence type="ECO:0000259" key="10">
    <source>
        <dbReference type="PROSITE" id="PS50928"/>
    </source>
</evidence>
<dbReference type="GO" id="GO:0005315">
    <property type="term" value="F:phosphate transmembrane transporter activity"/>
    <property type="evidence" value="ECO:0007669"/>
    <property type="project" value="InterPro"/>
</dbReference>
<evidence type="ECO:0000256" key="8">
    <source>
        <dbReference type="ARBA" id="ARBA00023136"/>
    </source>
</evidence>
<keyword evidence="7 9" id="KW-1133">Transmembrane helix</keyword>
<dbReference type="PROSITE" id="PS50928">
    <property type="entry name" value="ABC_TM1"/>
    <property type="match status" value="1"/>
</dbReference>
<dbReference type="PANTHER" id="PTHR42922">
    <property type="entry name" value="PHOSPHATE TRANSPORT SYSTEM PERMEASE PROTEIN PSTA"/>
    <property type="match status" value="1"/>
</dbReference>
<feature type="transmembrane region" description="Helical" evidence="9">
    <location>
        <begin position="275"/>
        <end position="297"/>
    </location>
</feature>
<dbReference type="Gene3D" id="1.10.3720.10">
    <property type="entry name" value="MetI-like"/>
    <property type="match status" value="1"/>
</dbReference>
<evidence type="ECO:0000256" key="4">
    <source>
        <dbReference type="ARBA" id="ARBA00022475"/>
    </source>
</evidence>
<dbReference type="GO" id="GO:0035435">
    <property type="term" value="P:phosphate ion transmembrane transport"/>
    <property type="evidence" value="ECO:0007669"/>
    <property type="project" value="InterPro"/>
</dbReference>
<protein>
    <recommendedName>
        <fullName evidence="9">Phosphate transport system permease protein PstA</fullName>
    </recommendedName>
</protein>
<feature type="transmembrane region" description="Helical" evidence="9">
    <location>
        <begin position="112"/>
        <end position="134"/>
    </location>
</feature>
<sequence>MAVSTRTDLHLARRRTTNFVMLGFCVLASIVALVMLGLVLYFLASQGLKHISPRLFTRLPNNIDIKQGGIAHSIFGTLTLLGIASLISLPLGILGGIYQVEARGRFAFAVRFLTDVLNGIPSIVIGIFVYAAYVYPLSQRNPGSGFSGYAGGLALGIMMIPLVMRTTEEILRLVPFSLREASLGLGATRWRTMWSIVLPVARGGVITGIMLALARVAGETAPLLFTILGNEYFPTKQANVLGAKVTVPAMNTAIDALPLRIFNYAVGPNLEQHDIAWAAALILIAMILIFSIAARYATRGGVLEEH</sequence>
<dbReference type="EMBL" id="CADCTO010000616">
    <property type="protein sequence ID" value="CAA9291899.1"/>
    <property type="molecule type" value="Genomic_DNA"/>
</dbReference>
<feature type="transmembrane region" description="Helical" evidence="9">
    <location>
        <begin position="20"/>
        <end position="44"/>
    </location>
</feature>
<organism evidence="11">
    <name type="scientific">uncultured Armatimonadetes bacterium</name>
    <dbReference type="NCBI Taxonomy" id="157466"/>
    <lineage>
        <taxon>Bacteria</taxon>
        <taxon>Bacillati</taxon>
        <taxon>Armatimonadota</taxon>
        <taxon>environmental samples</taxon>
    </lineage>
</organism>
<dbReference type="PANTHER" id="PTHR42922:SF1">
    <property type="entry name" value="PHOSPHATE TRANSPORT SYSTEM PERMEASE PROTEIN PSTA"/>
    <property type="match status" value="1"/>
</dbReference>
<dbReference type="InterPro" id="IPR035906">
    <property type="entry name" value="MetI-like_sf"/>
</dbReference>
<dbReference type="NCBIfam" id="TIGR00974">
    <property type="entry name" value="3a0107s02c"/>
    <property type="match status" value="1"/>
</dbReference>
<comment type="similarity">
    <text evidence="2 9">Belongs to the binding-protein-dependent transport system permease family. CysTW subfamily.</text>
</comment>
<evidence type="ECO:0000256" key="7">
    <source>
        <dbReference type="ARBA" id="ARBA00022989"/>
    </source>
</evidence>
<dbReference type="Pfam" id="PF00528">
    <property type="entry name" value="BPD_transp_1"/>
    <property type="match status" value="1"/>
</dbReference>
<dbReference type="InterPro" id="IPR051408">
    <property type="entry name" value="Phosphate_transprt_permease"/>
</dbReference>
<evidence type="ECO:0000256" key="9">
    <source>
        <dbReference type="RuleBase" id="RU363043"/>
    </source>
</evidence>
<feature type="transmembrane region" description="Helical" evidence="9">
    <location>
        <begin position="193"/>
        <end position="214"/>
    </location>
</feature>
<dbReference type="AlphaFoldDB" id="A0A6J4JZM8"/>
<evidence type="ECO:0000256" key="5">
    <source>
        <dbReference type="ARBA" id="ARBA00022592"/>
    </source>
</evidence>
<comment type="subcellular location">
    <subcellularLocation>
        <location evidence="1 9">Cell membrane</location>
        <topology evidence="1 9">Multi-pass membrane protein</topology>
    </subcellularLocation>
</comment>
<evidence type="ECO:0000256" key="3">
    <source>
        <dbReference type="ARBA" id="ARBA00022448"/>
    </source>
</evidence>
<feature type="transmembrane region" description="Helical" evidence="9">
    <location>
        <begin position="146"/>
        <end position="164"/>
    </location>
</feature>
<keyword evidence="5" id="KW-0592">Phosphate transport</keyword>
<feature type="transmembrane region" description="Helical" evidence="9">
    <location>
        <begin position="74"/>
        <end position="100"/>
    </location>
</feature>
<dbReference type="CDD" id="cd06261">
    <property type="entry name" value="TM_PBP2"/>
    <property type="match status" value="1"/>
</dbReference>
<dbReference type="SUPFAM" id="SSF161098">
    <property type="entry name" value="MetI-like"/>
    <property type="match status" value="1"/>
</dbReference>
<keyword evidence="6 9" id="KW-0812">Transmembrane</keyword>
<accession>A0A6J4JZM8</accession>
<reference evidence="11" key="1">
    <citation type="submission" date="2020-02" db="EMBL/GenBank/DDBJ databases">
        <authorList>
            <person name="Meier V. D."/>
        </authorList>
    </citation>
    <scope>NUCLEOTIDE SEQUENCE</scope>
    <source>
        <strain evidence="11">AVDCRST_MAG63</strain>
    </source>
</reference>
<name>A0A6J4JZM8_9BACT</name>
<evidence type="ECO:0000256" key="6">
    <source>
        <dbReference type="ARBA" id="ARBA00022692"/>
    </source>
</evidence>
<dbReference type="InterPro" id="IPR005672">
    <property type="entry name" value="Phosphate_PstA"/>
</dbReference>
<keyword evidence="3" id="KW-0813">Transport</keyword>
<evidence type="ECO:0000256" key="2">
    <source>
        <dbReference type="ARBA" id="ARBA00007069"/>
    </source>
</evidence>
<evidence type="ECO:0000256" key="1">
    <source>
        <dbReference type="ARBA" id="ARBA00004651"/>
    </source>
</evidence>
<feature type="domain" description="ABC transmembrane type-1" evidence="10">
    <location>
        <begin position="74"/>
        <end position="294"/>
    </location>
</feature>
<dbReference type="InterPro" id="IPR000515">
    <property type="entry name" value="MetI-like"/>
</dbReference>